<dbReference type="EMBL" id="JBAHYK010000776">
    <property type="protein sequence ID" value="KAL0571400.1"/>
    <property type="molecule type" value="Genomic_DNA"/>
</dbReference>
<evidence type="ECO:0000313" key="3">
    <source>
        <dbReference type="Proteomes" id="UP001465976"/>
    </source>
</evidence>
<dbReference type="Proteomes" id="UP001465976">
    <property type="component" value="Unassembled WGS sequence"/>
</dbReference>
<comment type="caution">
    <text evidence="2">The sequence shown here is derived from an EMBL/GenBank/DDBJ whole genome shotgun (WGS) entry which is preliminary data.</text>
</comment>
<evidence type="ECO:0000259" key="1">
    <source>
        <dbReference type="Pfam" id="PF18803"/>
    </source>
</evidence>
<gene>
    <name evidence="2" type="ORF">V5O48_010569</name>
</gene>
<evidence type="ECO:0000313" key="2">
    <source>
        <dbReference type="EMBL" id="KAL0571400.1"/>
    </source>
</evidence>
<feature type="domain" description="CxC2-like cysteine cluster KDZ transposase-associated" evidence="1">
    <location>
        <begin position="26"/>
        <end position="134"/>
    </location>
</feature>
<dbReference type="Pfam" id="PF18803">
    <property type="entry name" value="CxC2"/>
    <property type="match status" value="1"/>
</dbReference>
<name>A0ABR3F810_9AGAR</name>
<dbReference type="InterPro" id="IPR041457">
    <property type="entry name" value="CxC2_KDZ-assoc"/>
</dbReference>
<organism evidence="2 3">
    <name type="scientific">Marasmius crinis-equi</name>
    <dbReference type="NCBI Taxonomy" id="585013"/>
    <lineage>
        <taxon>Eukaryota</taxon>
        <taxon>Fungi</taxon>
        <taxon>Dikarya</taxon>
        <taxon>Basidiomycota</taxon>
        <taxon>Agaricomycotina</taxon>
        <taxon>Agaricomycetes</taxon>
        <taxon>Agaricomycetidae</taxon>
        <taxon>Agaricales</taxon>
        <taxon>Marasmiineae</taxon>
        <taxon>Marasmiaceae</taxon>
        <taxon>Marasmius</taxon>
    </lineage>
</organism>
<accession>A0ABR3F810</accession>
<keyword evidence="3" id="KW-1185">Reference proteome</keyword>
<protein>
    <recommendedName>
        <fullName evidence="1">CxC2-like cysteine cluster KDZ transposase-associated domain-containing protein</fullName>
    </recommendedName>
</protein>
<sequence length="161" mass="18334">MVSRHESCPTDKIEIWNGLLFERINLHQLGLSIQMGHPPGERCKSPQAARTGFVIVDLDFIQSVDLSFCGCQHQSAVGRPWQQLFQAHLLPATLTNPHTAFTFRAVKLLHGLTLQGKLTTYHFYQAVEVATDVAGVTDAPKARYDELTRVMRMWRYLRMLK</sequence>
<proteinExistence type="predicted"/>
<reference evidence="2 3" key="1">
    <citation type="submission" date="2024-02" db="EMBL/GenBank/DDBJ databases">
        <title>A draft genome for the cacao thread blight pathogen Marasmius crinis-equi.</title>
        <authorList>
            <person name="Cohen S.P."/>
            <person name="Baruah I.K."/>
            <person name="Amoako-Attah I."/>
            <person name="Bukari Y."/>
            <person name="Meinhardt L.W."/>
            <person name="Bailey B.A."/>
        </authorList>
    </citation>
    <scope>NUCLEOTIDE SEQUENCE [LARGE SCALE GENOMIC DNA]</scope>
    <source>
        <strain evidence="2 3">GH-76</strain>
    </source>
</reference>